<name>A0ABN9E1K1_9NEOB</name>
<comment type="caution">
    <text evidence="1">The sequence shown here is derived from an EMBL/GenBank/DDBJ whole genome shotgun (WGS) entry which is preliminary data.</text>
</comment>
<reference evidence="1" key="1">
    <citation type="submission" date="2023-05" db="EMBL/GenBank/DDBJ databases">
        <authorList>
            <person name="Stuckert A."/>
        </authorList>
    </citation>
    <scope>NUCLEOTIDE SEQUENCE</scope>
</reference>
<protein>
    <submittedName>
        <fullName evidence="1">Uncharacterized protein</fullName>
    </submittedName>
</protein>
<accession>A0ABN9E1K1</accession>
<proteinExistence type="predicted"/>
<keyword evidence="2" id="KW-1185">Reference proteome</keyword>
<evidence type="ECO:0000313" key="1">
    <source>
        <dbReference type="EMBL" id="CAI9578488.1"/>
    </source>
</evidence>
<sequence length="61" mass="7269">MIIKSESIKKKKKAIWVVPRKGLEGKCFQWGHKFWRTGGPQVLSLICRDFLTLPVWLWDRK</sequence>
<dbReference type="EMBL" id="CATNWA010015007">
    <property type="protein sequence ID" value="CAI9578488.1"/>
    <property type="molecule type" value="Genomic_DNA"/>
</dbReference>
<gene>
    <name evidence="1" type="ORF">SPARVUS_LOCUS8936417</name>
</gene>
<organism evidence="1 2">
    <name type="scientific">Staurois parvus</name>
    <dbReference type="NCBI Taxonomy" id="386267"/>
    <lineage>
        <taxon>Eukaryota</taxon>
        <taxon>Metazoa</taxon>
        <taxon>Chordata</taxon>
        <taxon>Craniata</taxon>
        <taxon>Vertebrata</taxon>
        <taxon>Euteleostomi</taxon>
        <taxon>Amphibia</taxon>
        <taxon>Batrachia</taxon>
        <taxon>Anura</taxon>
        <taxon>Neobatrachia</taxon>
        <taxon>Ranoidea</taxon>
        <taxon>Ranidae</taxon>
        <taxon>Staurois</taxon>
    </lineage>
</organism>
<evidence type="ECO:0000313" key="2">
    <source>
        <dbReference type="Proteomes" id="UP001162483"/>
    </source>
</evidence>
<dbReference type="Proteomes" id="UP001162483">
    <property type="component" value="Unassembled WGS sequence"/>
</dbReference>